<dbReference type="InterPro" id="IPR018060">
    <property type="entry name" value="HTH_AraC"/>
</dbReference>
<evidence type="ECO:0000313" key="5">
    <source>
        <dbReference type="EMBL" id="SDU56550.1"/>
    </source>
</evidence>
<dbReference type="Pfam" id="PF12833">
    <property type="entry name" value="HTH_18"/>
    <property type="match status" value="1"/>
</dbReference>
<dbReference type="InterPro" id="IPR011051">
    <property type="entry name" value="RmlC_Cupin_sf"/>
</dbReference>
<dbReference type="SUPFAM" id="SSF46689">
    <property type="entry name" value="Homeodomain-like"/>
    <property type="match status" value="2"/>
</dbReference>
<dbReference type="SMART" id="SM00342">
    <property type="entry name" value="HTH_ARAC"/>
    <property type="match status" value="1"/>
</dbReference>
<dbReference type="GO" id="GO:0003700">
    <property type="term" value="F:DNA-binding transcription factor activity"/>
    <property type="evidence" value="ECO:0007669"/>
    <property type="project" value="InterPro"/>
</dbReference>
<feature type="domain" description="HTH araC/xylS-type" evidence="4">
    <location>
        <begin position="180"/>
        <end position="278"/>
    </location>
</feature>
<gene>
    <name evidence="5" type="ORF">SAMN04488563_2771</name>
</gene>
<dbReference type="STRING" id="419479.SAMN04488563_2771"/>
<keyword evidence="2" id="KW-0238">DNA-binding</keyword>
<protein>
    <submittedName>
        <fullName evidence="5">Transcriptional regulator, AraC family</fullName>
    </submittedName>
</protein>
<accession>A0A1H2JJC9</accession>
<reference evidence="6" key="1">
    <citation type="submission" date="2016-10" db="EMBL/GenBank/DDBJ databases">
        <authorList>
            <person name="Varghese N."/>
            <person name="Submissions S."/>
        </authorList>
    </citation>
    <scope>NUCLEOTIDE SEQUENCE [LARGE SCALE GENOMIC DNA]</scope>
    <source>
        <strain evidence="6">DSM 45079</strain>
    </source>
</reference>
<dbReference type="InterPro" id="IPR009057">
    <property type="entry name" value="Homeodomain-like_sf"/>
</dbReference>
<evidence type="ECO:0000313" key="6">
    <source>
        <dbReference type="Proteomes" id="UP000182977"/>
    </source>
</evidence>
<dbReference type="AlphaFoldDB" id="A0A1H2JJC9"/>
<dbReference type="PROSITE" id="PS01124">
    <property type="entry name" value="HTH_ARAC_FAMILY_2"/>
    <property type="match status" value="1"/>
</dbReference>
<proteinExistence type="predicted"/>
<dbReference type="Proteomes" id="UP000182977">
    <property type="component" value="Chromosome I"/>
</dbReference>
<keyword evidence="1" id="KW-0805">Transcription regulation</keyword>
<name>A0A1H2JJC9_9ACTN</name>
<dbReference type="EMBL" id="LT629791">
    <property type="protein sequence ID" value="SDU56550.1"/>
    <property type="molecule type" value="Genomic_DNA"/>
</dbReference>
<organism evidence="5 6">
    <name type="scientific">Jiangella alkaliphila</name>
    <dbReference type="NCBI Taxonomy" id="419479"/>
    <lineage>
        <taxon>Bacteria</taxon>
        <taxon>Bacillati</taxon>
        <taxon>Actinomycetota</taxon>
        <taxon>Actinomycetes</taxon>
        <taxon>Jiangellales</taxon>
        <taxon>Jiangellaceae</taxon>
        <taxon>Jiangella</taxon>
    </lineage>
</organism>
<keyword evidence="6" id="KW-1185">Reference proteome</keyword>
<evidence type="ECO:0000259" key="4">
    <source>
        <dbReference type="PROSITE" id="PS01124"/>
    </source>
</evidence>
<dbReference type="SUPFAM" id="SSF51182">
    <property type="entry name" value="RmlC-like cupins"/>
    <property type="match status" value="1"/>
</dbReference>
<dbReference type="InterPro" id="IPR050204">
    <property type="entry name" value="AraC_XylS_family_regulators"/>
</dbReference>
<dbReference type="Gene3D" id="1.10.10.60">
    <property type="entry name" value="Homeodomain-like"/>
    <property type="match status" value="1"/>
</dbReference>
<sequence>MPVLNEHKVPAGGRDLSAGEFYGEVLRTQAASQFVLSEISHARGRALPTHAHRAAYFSLLVDGRYAERYDGRCHEYEPLTVWWHRPGVVHDDAVGTGGGRFFNVELTAGGTQLLAQAGPSRRDFHEERTRVVWLACRLLRELRQWRPCSTLVAESLALELAGCALRHAERPPSSPPGWLARVVQQLHDEPHRRHSTAALAREAGVHPVHLAAVFRRFHRQSVGEYVRTMRVRQAALLLRRGDVSLAQAAVLLGFADQAHFTRVFGGVVGMPPGAFRRLLA</sequence>
<evidence type="ECO:0000256" key="3">
    <source>
        <dbReference type="ARBA" id="ARBA00023163"/>
    </source>
</evidence>
<evidence type="ECO:0000256" key="2">
    <source>
        <dbReference type="ARBA" id="ARBA00023125"/>
    </source>
</evidence>
<evidence type="ECO:0000256" key="1">
    <source>
        <dbReference type="ARBA" id="ARBA00023015"/>
    </source>
</evidence>
<dbReference type="GO" id="GO:0043565">
    <property type="term" value="F:sequence-specific DNA binding"/>
    <property type="evidence" value="ECO:0007669"/>
    <property type="project" value="InterPro"/>
</dbReference>
<keyword evidence="3" id="KW-0804">Transcription</keyword>
<dbReference type="PANTHER" id="PTHR46796">
    <property type="entry name" value="HTH-TYPE TRANSCRIPTIONAL ACTIVATOR RHAS-RELATED"/>
    <property type="match status" value="1"/>
</dbReference>